<dbReference type="AlphaFoldDB" id="A0AAD8ELK2"/>
<organism evidence="2 3">
    <name type="scientific">Diploptera punctata</name>
    <name type="common">Pacific beetle cockroach</name>
    <dbReference type="NCBI Taxonomy" id="6984"/>
    <lineage>
        <taxon>Eukaryota</taxon>
        <taxon>Metazoa</taxon>
        <taxon>Ecdysozoa</taxon>
        <taxon>Arthropoda</taxon>
        <taxon>Hexapoda</taxon>
        <taxon>Insecta</taxon>
        <taxon>Pterygota</taxon>
        <taxon>Neoptera</taxon>
        <taxon>Polyneoptera</taxon>
        <taxon>Dictyoptera</taxon>
        <taxon>Blattodea</taxon>
        <taxon>Blaberoidea</taxon>
        <taxon>Blaberidae</taxon>
        <taxon>Diplopterinae</taxon>
        <taxon>Diploptera</taxon>
    </lineage>
</organism>
<accession>A0AAD8ELK2</accession>
<gene>
    <name evidence="2" type="ORF">L9F63_014304</name>
</gene>
<reference evidence="2" key="2">
    <citation type="submission" date="2023-05" db="EMBL/GenBank/DDBJ databases">
        <authorList>
            <person name="Fouks B."/>
        </authorList>
    </citation>
    <scope>NUCLEOTIDE SEQUENCE</scope>
    <source>
        <strain evidence="2">Stay&amp;Tobe</strain>
        <tissue evidence="2">Testes</tissue>
    </source>
</reference>
<sequence>MDPEGGVGGGSSLKLPHSHSTPAGVDGGSRTPPTTPKKGGKMLAVRVQMLDDSITMFQVQILPVHEIHKLEPFVETDKSFSHSQRIQVYVLYIVFYVDHERLNE</sequence>
<feature type="non-terminal residue" evidence="2">
    <location>
        <position position="104"/>
    </location>
</feature>
<dbReference type="EMBL" id="JASPKZ010003058">
    <property type="protein sequence ID" value="KAJ9594299.1"/>
    <property type="molecule type" value="Genomic_DNA"/>
</dbReference>
<proteinExistence type="predicted"/>
<dbReference type="Proteomes" id="UP001233999">
    <property type="component" value="Unassembled WGS sequence"/>
</dbReference>
<comment type="caution">
    <text evidence="2">The sequence shown here is derived from an EMBL/GenBank/DDBJ whole genome shotgun (WGS) entry which is preliminary data.</text>
</comment>
<evidence type="ECO:0000313" key="3">
    <source>
        <dbReference type="Proteomes" id="UP001233999"/>
    </source>
</evidence>
<feature type="region of interest" description="Disordered" evidence="1">
    <location>
        <begin position="1"/>
        <end position="41"/>
    </location>
</feature>
<reference evidence="2" key="1">
    <citation type="journal article" date="2023" name="IScience">
        <title>Live-bearing cockroach genome reveals convergent evolutionary mechanisms linked to viviparity in insects and beyond.</title>
        <authorList>
            <person name="Fouks B."/>
            <person name="Harrison M.C."/>
            <person name="Mikhailova A.A."/>
            <person name="Marchal E."/>
            <person name="English S."/>
            <person name="Carruthers M."/>
            <person name="Jennings E.C."/>
            <person name="Chiamaka E.L."/>
            <person name="Frigard R.A."/>
            <person name="Pippel M."/>
            <person name="Attardo G.M."/>
            <person name="Benoit J.B."/>
            <person name="Bornberg-Bauer E."/>
            <person name="Tobe S.S."/>
        </authorList>
    </citation>
    <scope>NUCLEOTIDE SEQUENCE</scope>
    <source>
        <strain evidence="2">Stay&amp;Tobe</strain>
    </source>
</reference>
<protein>
    <submittedName>
        <fullName evidence="2">Uncharacterized protein</fullName>
    </submittedName>
</protein>
<feature type="compositionally biased region" description="Gly residues" evidence="1">
    <location>
        <begin position="1"/>
        <end position="11"/>
    </location>
</feature>
<evidence type="ECO:0000256" key="1">
    <source>
        <dbReference type="SAM" id="MobiDB-lite"/>
    </source>
</evidence>
<evidence type="ECO:0000313" key="2">
    <source>
        <dbReference type="EMBL" id="KAJ9594299.1"/>
    </source>
</evidence>
<keyword evidence="3" id="KW-1185">Reference proteome</keyword>
<name>A0AAD8ELK2_DIPPU</name>